<evidence type="ECO:0000259" key="1">
    <source>
        <dbReference type="PROSITE" id="PS50181"/>
    </source>
</evidence>
<organism evidence="3 4">
    <name type="scientific">Adineta steineri</name>
    <dbReference type="NCBI Taxonomy" id="433720"/>
    <lineage>
        <taxon>Eukaryota</taxon>
        <taxon>Metazoa</taxon>
        <taxon>Spiralia</taxon>
        <taxon>Gnathifera</taxon>
        <taxon>Rotifera</taxon>
        <taxon>Eurotatoria</taxon>
        <taxon>Bdelloidea</taxon>
        <taxon>Adinetida</taxon>
        <taxon>Adinetidae</taxon>
        <taxon>Adineta</taxon>
    </lineage>
</organism>
<evidence type="ECO:0000313" key="4">
    <source>
        <dbReference type="Proteomes" id="UP000663844"/>
    </source>
</evidence>
<dbReference type="AlphaFoldDB" id="A0A819A9E1"/>
<dbReference type="InterPro" id="IPR001810">
    <property type="entry name" value="F-box_dom"/>
</dbReference>
<proteinExistence type="predicted"/>
<gene>
    <name evidence="2" type="ORF">JYZ213_LOCUS19846</name>
    <name evidence="3" type="ORF">OXD698_LOCUS16897</name>
</gene>
<dbReference type="SUPFAM" id="SSF81383">
    <property type="entry name" value="F-box domain"/>
    <property type="match status" value="1"/>
</dbReference>
<name>A0A819A9E1_9BILA</name>
<comment type="caution">
    <text evidence="3">The sequence shown here is derived from an EMBL/GenBank/DDBJ whole genome shotgun (WGS) entry which is preliminary data.</text>
</comment>
<sequence length="218" mass="25270">MGTETRLENLPNEIFLEILDYLHALDIFSAFGSLNKRISSIFQSTPLRIIISQTHCRNQVDFLSSYLTFHAHQVISIKINDTIRDDTSIISLLFSRHGFINLQFCKFIRIHKSTKLDNVIQQVKTFDKLVSFDIFNLNGITMNTNDKYKLARTIDPIATPSINEDDLPVLTHVISFELKLFVAWNIASIRSYISKYLFPVDLLDGYAWQEMLELYVPF</sequence>
<evidence type="ECO:0000313" key="3">
    <source>
        <dbReference type="EMBL" id="CAF3776476.1"/>
    </source>
</evidence>
<dbReference type="Proteomes" id="UP000663844">
    <property type="component" value="Unassembled WGS sequence"/>
</dbReference>
<dbReference type="EMBL" id="CAJOAZ010001178">
    <property type="protein sequence ID" value="CAF3776476.1"/>
    <property type="molecule type" value="Genomic_DNA"/>
</dbReference>
<evidence type="ECO:0000313" key="2">
    <source>
        <dbReference type="EMBL" id="CAF1072586.1"/>
    </source>
</evidence>
<reference evidence="3" key="1">
    <citation type="submission" date="2021-02" db="EMBL/GenBank/DDBJ databases">
        <authorList>
            <person name="Nowell W R."/>
        </authorList>
    </citation>
    <scope>NUCLEOTIDE SEQUENCE</scope>
</reference>
<dbReference type="EMBL" id="CAJNOG010000204">
    <property type="protein sequence ID" value="CAF1072586.1"/>
    <property type="molecule type" value="Genomic_DNA"/>
</dbReference>
<protein>
    <recommendedName>
        <fullName evidence="1">F-box domain-containing protein</fullName>
    </recommendedName>
</protein>
<dbReference type="PROSITE" id="PS50181">
    <property type="entry name" value="FBOX"/>
    <property type="match status" value="1"/>
</dbReference>
<accession>A0A819A9E1</accession>
<feature type="domain" description="F-box" evidence="1">
    <location>
        <begin position="4"/>
        <end position="54"/>
    </location>
</feature>
<dbReference type="InterPro" id="IPR036047">
    <property type="entry name" value="F-box-like_dom_sf"/>
</dbReference>
<dbReference type="Proteomes" id="UP000663845">
    <property type="component" value="Unassembled WGS sequence"/>
</dbReference>